<name>A0A1C6TSH5_9ACTN</name>
<protein>
    <submittedName>
        <fullName evidence="1">Uncharacterized protein</fullName>
    </submittedName>
</protein>
<dbReference type="RefSeq" id="WP_091094793.1">
    <property type="nucleotide sequence ID" value="NZ_FMHZ01000002.1"/>
</dbReference>
<reference evidence="2" key="1">
    <citation type="submission" date="2016-06" db="EMBL/GenBank/DDBJ databases">
        <authorList>
            <person name="Varghese N."/>
            <person name="Submissions Spin"/>
        </authorList>
    </citation>
    <scope>NUCLEOTIDE SEQUENCE [LARGE SCALE GENOMIC DNA]</scope>
    <source>
        <strain evidence="2">DSM 43903</strain>
    </source>
</reference>
<accession>A0A1C6TSH5</accession>
<sequence length="100" mass="10788">MNCWVVYAQDNGDAMGQGTFTARDELLYAQDDAADGRGIHVSATWRAGSTRHQNAITLTSGAGSRKTLDLDIAEATSVTVTVCQTDDGERPHCWTRTARA</sequence>
<gene>
    <name evidence="1" type="ORF">GA0070606_0412</name>
</gene>
<evidence type="ECO:0000313" key="2">
    <source>
        <dbReference type="Proteomes" id="UP000199001"/>
    </source>
</evidence>
<dbReference type="Proteomes" id="UP000199001">
    <property type="component" value="Unassembled WGS sequence"/>
</dbReference>
<organism evidence="1 2">
    <name type="scientific">Micromonospora citrea</name>
    <dbReference type="NCBI Taxonomy" id="47855"/>
    <lineage>
        <taxon>Bacteria</taxon>
        <taxon>Bacillati</taxon>
        <taxon>Actinomycetota</taxon>
        <taxon>Actinomycetes</taxon>
        <taxon>Micromonosporales</taxon>
        <taxon>Micromonosporaceae</taxon>
        <taxon>Micromonospora</taxon>
    </lineage>
</organism>
<proteinExistence type="predicted"/>
<dbReference type="AlphaFoldDB" id="A0A1C6TSH5"/>
<evidence type="ECO:0000313" key="1">
    <source>
        <dbReference type="EMBL" id="SCL44707.1"/>
    </source>
</evidence>
<dbReference type="EMBL" id="FMHZ01000002">
    <property type="protein sequence ID" value="SCL44707.1"/>
    <property type="molecule type" value="Genomic_DNA"/>
</dbReference>
<dbReference type="OrthoDB" id="4303498at2"/>
<keyword evidence="2" id="KW-1185">Reference proteome</keyword>